<accession>A0A9X2EQX8</accession>
<dbReference type="Proteomes" id="UP001139028">
    <property type="component" value="Unassembled WGS sequence"/>
</dbReference>
<name>A0A9X2EQX8_9GAMM</name>
<sequence>MVLSPMDILISVFITTIIGVGNIKTAAEQAEKNRQENAEQVRLNRTIEYVSTVPLKLAETSHLLKSAREKILVDRGFPYFKGRYRLKG</sequence>
<proteinExistence type="predicted"/>
<evidence type="ECO:0000313" key="1">
    <source>
        <dbReference type="EMBL" id="MCO1336814.1"/>
    </source>
</evidence>
<dbReference type="RefSeq" id="WP_252472759.1">
    <property type="nucleotide sequence ID" value="NZ_JALBWM010000204.1"/>
</dbReference>
<organism evidence="1 2">
    <name type="scientific">Microbulbifer okhotskensis</name>
    <dbReference type="NCBI Taxonomy" id="2926617"/>
    <lineage>
        <taxon>Bacteria</taxon>
        <taxon>Pseudomonadati</taxon>
        <taxon>Pseudomonadota</taxon>
        <taxon>Gammaproteobacteria</taxon>
        <taxon>Cellvibrionales</taxon>
        <taxon>Microbulbiferaceae</taxon>
        <taxon>Microbulbifer</taxon>
    </lineage>
</organism>
<dbReference type="EMBL" id="JALBWM010000204">
    <property type="protein sequence ID" value="MCO1336814.1"/>
    <property type="molecule type" value="Genomic_DNA"/>
</dbReference>
<comment type="caution">
    <text evidence="1">The sequence shown here is derived from an EMBL/GenBank/DDBJ whole genome shotgun (WGS) entry which is preliminary data.</text>
</comment>
<dbReference type="AlphaFoldDB" id="A0A9X2EQX8"/>
<reference evidence="1" key="1">
    <citation type="journal article" date="2022" name="Arch. Microbiol.">
        <title>Microbulbifer okhotskensis sp. nov., isolated from a deep bottom sediment of the Okhotsk Sea.</title>
        <authorList>
            <person name="Romanenko L."/>
            <person name="Kurilenko V."/>
            <person name="Otstavnykh N."/>
            <person name="Velansky P."/>
            <person name="Isaeva M."/>
            <person name="Mikhailov V."/>
        </authorList>
    </citation>
    <scope>NUCLEOTIDE SEQUENCE</scope>
    <source>
        <strain evidence="1">OS29</strain>
    </source>
</reference>
<gene>
    <name evidence="1" type="ORF">MO867_21025</name>
</gene>
<evidence type="ECO:0000313" key="2">
    <source>
        <dbReference type="Proteomes" id="UP001139028"/>
    </source>
</evidence>
<keyword evidence="2" id="KW-1185">Reference proteome</keyword>
<protein>
    <submittedName>
        <fullName evidence="1">Uncharacterized protein</fullName>
    </submittedName>
</protein>